<dbReference type="CDD" id="cd01734">
    <property type="entry name" value="YlxS_C"/>
    <property type="match status" value="1"/>
</dbReference>
<evidence type="ECO:0000259" key="4">
    <source>
        <dbReference type="Pfam" id="PF02576"/>
    </source>
</evidence>
<evidence type="ECO:0000313" key="6">
    <source>
        <dbReference type="Proteomes" id="UP000248857"/>
    </source>
</evidence>
<dbReference type="Proteomes" id="UP000248857">
    <property type="component" value="Unassembled WGS sequence"/>
</dbReference>
<protein>
    <recommendedName>
        <fullName evidence="3">Ribosome maturation factor RimP</fullName>
    </recommendedName>
</protein>
<dbReference type="Pfam" id="PF02576">
    <property type="entry name" value="RimP_N"/>
    <property type="match status" value="1"/>
</dbReference>
<comment type="function">
    <text evidence="3">Required for maturation of 30S ribosomal subunits.</text>
</comment>
<reference evidence="5 6" key="1">
    <citation type="journal article" date="2018" name="Sci. Rep.">
        <title>A novel species of the marine cyanobacterium Acaryochloris with a unique pigment content and lifestyle.</title>
        <authorList>
            <person name="Partensky F."/>
            <person name="Six C."/>
            <person name="Ratin M."/>
            <person name="Garczarek L."/>
            <person name="Vaulot D."/>
            <person name="Probert I."/>
            <person name="Calteau A."/>
            <person name="Gourvil P."/>
            <person name="Marie D."/>
            <person name="Grebert T."/>
            <person name="Bouchier C."/>
            <person name="Le Panse S."/>
            <person name="Gachenot M."/>
            <person name="Rodriguez F."/>
            <person name="Garrido J.L."/>
        </authorList>
    </citation>
    <scope>NUCLEOTIDE SEQUENCE [LARGE SCALE GENOMIC DNA]</scope>
    <source>
        <strain evidence="5 6">RCC1774</strain>
    </source>
</reference>
<dbReference type="InterPro" id="IPR035956">
    <property type="entry name" value="RimP_N_sf"/>
</dbReference>
<dbReference type="RefSeq" id="WP_110988967.1">
    <property type="nucleotide sequence ID" value="NZ_CAWNWM010000035.1"/>
</dbReference>
<keyword evidence="6" id="KW-1185">Reference proteome</keyword>
<dbReference type="OrthoDB" id="9805006at2"/>
<dbReference type="Gene3D" id="2.30.30.180">
    <property type="entry name" value="Ribosome maturation factor RimP, C-terminal domain"/>
    <property type="match status" value="1"/>
</dbReference>
<comment type="subcellular location">
    <subcellularLocation>
        <location evidence="3">Cytoplasm</location>
    </subcellularLocation>
</comment>
<dbReference type="GO" id="GO:0006412">
    <property type="term" value="P:translation"/>
    <property type="evidence" value="ECO:0007669"/>
    <property type="project" value="TreeGrafter"/>
</dbReference>
<evidence type="ECO:0000256" key="3">
    <source>
        <dbReference type="HAMAP-Rule" id="MF_01077"/>
    </source>
</evidence>
<evidence type="ECO:0000256" key="1">
    <source>
        <dbReference type="ARBA" id="ARBA00022490"/>
    </source>
</evidence>
<comment type="caution">
    <text evidence="5">The sequence shown here is derived from an EMBL/GenBank/DDBJ whole genome shotgun (WGS) entry which is preliminary data.</text>
</comment>
<name>A0A2W1J8Q2_9CYAN</name>
<proteinExistence type="inferred from homology"/>
<organism evidence="5 6">
    <name type="scientific">Acaryochloris thomasi RCC1774</name>
    <dbReference type="NCBI Taxonomy" id="1764569"/>
    <lineage>
        <taxon>Bacteria</taxon>
        <taxon>Bacillati</taxon>
        <taxon>Cyanobacteriota</taxon>
        <taxon>Cyanophyceae</taxon>
        <taxon>Acaryochloridales</taxon>
        <taxon>Acaryochloridaceae</taxon>
        <taxon>Acaryochloris</taxon>
        <taxon>Acaryochloris thomasi</taxon>
    </lineage>
</organism>
<dbReference type="GO" id="GO:0005829">
    <property type="term" value="C:cytosol"/>
    <property type="evidence" value="ECO:0007669"/>
    <property type="project" value="TreeGrafter"/>
</dbReference>
<accession>A0A2W1J8Q2</accession>
<dbReference type="InterPro" id="IPR036847">
    <property type="entry name" value="RimP_C_sf"/>
</dbReference>
<dbReference type="InterPro" id="IPR003728">
    <property type="entry name" value="Ribosome_maturation_RimP"/>
</dbReference>
<dbReference type="HAMAP" id="MF_01077">
    <property type="entry name" value="RimP"/>
    <property type="match status" value="1"/>
</dbReference>
<gene>
    <name evidence="5" type="primary">rimP_1</name>
    <name evidence="3" type="synonym">rimP</name>
    <name evidence="5" type="ORF">C1752_11518</name>
</gene>
<dbReference type="PANTHER" id="PTHR33867:SF1">
    <property type="entry name" value="RIBOSOME MATURATION FACTOR RIMP"/>
    <property type="match status" value="1"/>
</dbReference>
<keyword evidence="2 3" id="KW-0690">Ribosome biogenesis</keyword>
<dbReference type="NCBIfam" id="NF000935">
    <property type="entry name" value="PRK00092.3-3"/>
    <property type="match status" value="1"/>
</dbReference>
<dbReference type="GO" id="GO:0000028">
    <property type="term" value="P:ribosomal small subunit assembly"/>
    <property type="evidence" value="ECO:0007669"/>
    <property type="project" value="TreeGrafter"/>
</dbReference>
<dbReference type="EMBL" id="PQWO01000035">
    <property type="protein sequence ID" value="PZD70516.1"/>
    <property type="molecule type" value="Genomic_DNA"/>
</dbReference>
<comment type="similarity">
    <text evidence="3">Belongs to the RimP family.</text>
</comment>
<evidence type="ECO:0000256" key="2">
    <source>
        <dbReference type="ARBA" id="ARBA00022517"/>
    </source>
</evidence>
<dbReference type="InterPro" id="IPR028998">
    <property type="entry name" value="RimP_C"/>
</dbReference>
<dbReference type="InterPro" id="IPR028989">
    <property type="entry name" value="RimP_N"/>
</dbReference>
<keyword evidence="1 3" id="KW-0963">Cytoplasm</keyword>
<dbReference type="SUPFAM" id="SSF75420">
    <property type="entry name" value="YhbC-like, N-terminal domain"/>
    <property type="match status" value="1"/>
</dbReference>
<sequence length="153" mass="17190">MSHPVIPQVLALAKPVAKALELEIVDAVYHTHQQPPTLRVDVRSCKEDTNLEDCERMSRSLETALDEADVMPEAYVLEISSPGVSEFLTQDRDFTAFRSFPVAVQTNEPFKGHQVWTGTLTSRDQDWIHLNQKGRSVSIPRALVSQVQLQDPP</sequence>
<evidence type="ECO:0000313" key="5">
    <source>
        <dbReference type="EMBL" id="PZD70516.1"/>
    </source>
</evidence>
<feature type="domain" description="Ribosome maturation factor RimP N-terminal" evidence="4">
    <location>
        <begin position="13"/>
        <end position="84"/>
    </location>
</feature>
<dbReference type="PANTHER" id="PTHR33867">
    <property type="entry name" value="RIBOSOME MATURATION FACTOR RIMP"/>
    <property type="match status" value="1"/>
</dbReference>
<dbReference type="AlphaFoldDB" id="A0A2W1J8Q2"/>
<dbReference type="Gene3D" id="3.30.300.70">
    <property type="entry name" value="RimP-like superfamily, N-terminal"/>
    <property type="match status" value="1"/>
</dbReference>
<dbReference type="SUPFAM" id="SSF74942">
    <property type="entry name" value="YhbC-like, C-terminal domain"/>
    <property type="match status" value="1"/>
</dbReference>